<dbReference type="RefSeq" id="WP_110045325.1">
    <property type="nucleotide sequence ID" value="NZ_CP054612.1"/>
</dbReference>
<dbReference type="GO" id="GO:0004065">
    <property type="term" value="F:arylsulfatase activity"/>
    <property type="evidence" value="ECO:0007669"/>
    <property type="project" value="TreeGrafter"/>
</dbReference>
<dbReference type="Proteomes" id="UP000246635">
    <property type="component" value="Unassembled WGS sequence"/>
</dbReference>
<organism evidence="6 7">
    <name type="scientific">Paenibacillus cellulosilyticus</name>
    <dbReference type="NCBI Taxonomy" id="375489"/>
    <lineage>
        <taxon>Bacteria</taxon>
        <taxon>Bacillati</taxon>
        <taxon>Bacillota</taxon>
        <taxon>Bacilli</taxon>
        <taxon>Bacillales</taxon>
        <taxon>Paenibacillaceae</taxon>
        <taxon>Paenibacillus</taxon>
    </lineage>
</organism>
<dbReference type="Pfam" id="PF00884">
    <property type="entry name" value="Sulfatase"/>
    <property type="match status" value="1"/>
</dbReference>
<dbReference type="InterPro" id="IPR000917">
    <property type="entry name" value="Sulfatase_N"/>
</dbReference>
<evidence type="ECO:0000259" key="5">
    <source>
        <dbReference type="Pfam" id="PF00884"/>
    </source>
</evidence>
<evidence type="ECO:0000256" key="3">
    <source>
        <dbReference type="ARBA" id="ARBA00022801"/>
    </source>
</evidence>
<comment type="caution">
    <text evidence="6">The sequence shown here is derived from an EMBL/GenBank/DDBJ whole genome shotgun (WGS) entry which is preliminary data.</text>
</comment>
<evidence type="ECO:0000313" key="6">
    <source>
        <dbReference type="EMBL" id="PWV99319.1"/>
    </source>
</evidence>
<dbReference type="PROSITE" id="PS00149">
    <property type="entry name" value="SULFATASE_2"/>
    <property type="match status" value="1"/>
</dbReference>
<keyword evidence="2" id="KW-0479">Metal-binding</keyword>
<dbReference type="OrthoDB" id="9762324at2"/>
<dbReference type="InterPro" id="IPR017850">
    <property type="entry name" value="Alkaline_phosphatase_core_sf"/>
</dbReference>
<keyword evidence="3" id="KW-0378">Hydrolase</keyword>
<proteinExistence type="inferred from homology"/>
<dbReference type="PANTHER" id="PTHR42693:SF53">
    <property type="entry name" value="ENDO-4-O-SULFATASE"/>
    <property type="match status" value="1"/>
</dbReference>
<dbReference type="AlphaFoldDB" id="A0A2V2YSZ9"/>
<accession>A0A2V2YSZ9</accession>
<gene>
    <name evidence="6" type="ORF">DFQ01_11535</name>
</gene>
<dbReference type="EMBL" id="QGTQ01000015">
    <property type="protein sequence ID" value="PWV99319.1"/>
    <property type="molecule type" value="Genomic_DNA"/>
</dbReference>
<evidence type="ECO:0000313" key="7">
    <source>
        <dbReference type="Proteomes" id="UP000246635"/>
    </source>
</evidence>
<keyword evidence="7" id="KW-1185">Reference proteome</keyword>
<dbReference type="InterPro" id="IPR050738">
    <property type="entry name" value="Sulfatase"/>
</dbReference>
<dbReference type="GO" id="GO:0046872">
    <property type="term" value="F:metal ion binding"/>
    <property type="evidence" value="ECO:0007669"/>
    <property type="project" value="UniProtKB-KW"/>
</dbReference>
<feature type="domain" description="Sulfatase N-terminal" evidence="5">
    <location>
        <begin position="3"/>
        <end position="332"/>
    </location>
</feature>
<dbReference type="CDD" id="cd16034">
    <property type="entry name" value="sulfatase_like"/>
    <property type="match status" value="1"/>
</dbReference>
<keyword evidence="4" id="KW-0106">Calcium</keyword>
<name>A0A2V2YSZ9_9BACL</name>
<reference evidence="6 7" key="1">
    <citation type="submission" date="2018-05" db="EMBL/GenBank/DDBJ databases">
        <title>Genomic Encyclopedia of Type Strains, Phase III (KMG-III): the genomes of soil and plant-associated and newly described type strains.</title>
        <authorList>
            <person name="Whitman W."/>
        </authorList>
    </citation>
    <scope>NUCLEOTIDE SEQUENCE [LARGE SCALE GENOMIC DNA]</scope>
    <source>
        <strain evidence="6 7">CECT 5696</strain>
    </source>
</reference>
<dbReference type="InterPro" id="IPR024607">
    <property type="entry name" value="Sulfatase_CS"/>
</dbReference>
<dbReference type="PANTHER" id="PTHR42693">
    <property type="entry name" value="ARYLSULFATASE FAMILY MEMBER"/>
    <property type="match status" value="1"/>
</dbReference>
<dbReference type="Gene3D" id="3.40.720.10">
    <property type="entry name" value="Alkaline Phosphatase, subunit A"/>
    <property type="match status" value="1"/>
</dbReference>
<evidence type="ECO:0000256" key="1">
    <source>
        <dbReference type="ARBA" id="ARBA00008779"/>
    </source>
</evidence>
<sequence>MKPNLLFVFADQWRRQAAGYRNEDPVLTPEIDLFAESSLTLDNALSCFPLCSPNRSSMLTGRYPLTTGVTTNCKLGLPVAIKPGETSIGNTLKEAGYATGYIGKWHLDLPEQNKVPEPESGARHWDAYTPPGLQRLGFDFWYSYGAYDVHHAPHYWSDSPNMIQVNEWSLKHETDMATRFIRERDKSSPFALYVSWNPPHQPFEQVPERYRTLYTDLELELNPNVVGEGEVQAKRYLHDYYAAVTGMSEQFGRLLTVLEEEGIVENTIVVLTSDHGETMGAHGWLEHKNIWYEEAIGVPFLIRWPGQVKIGREDVLLNSVDQAPTLLGLMGIPKPACMEGKDLSDHLKTEFKDERIEKPASAFICHYPGGLREHEEARRYGLDVNAFGWRGIRTIRYTYVVIREFAVTNASVTRLLYDNVADPYQLHPTIIVSPRNDSIQEGLERELRSWLNQIGDSFAEAVMSE</sequence>
<dbReference type="Gene3D" id="3.30.1120.10">
    <property type="match status" value="1"/>
</dbReference>
<comment type="similarity">
    <text evidence="1">Belongs to the sulfatase family.</text>
</comment>
<protein>
    <submittedName>
        <fullName evidence="6">Arylsulfatase A-like enzyme</fullName>
    </submittedName>
</protein>
<dbReference type="SUPFAM" id="SSF53649">
    <property type="entry name" value="Alkaline phosphatase-like"/>
    <property type="match status" value="1"/>
</dbReference>
<evidence type="ECO:0000256" key="2">
    <source>
        <dbReference type="ARBA" id="ARBA00022723"/>
    </source>
</evidence>
<evidence type="ECO:0000256" key="4">
    <source>
        <dbReference type="ARBA" id="ARBA00022837"/>
    </source>
</evidence>